<feature type="transmembrane region" description="Helical" evidence="1">
    <location>
        <begin position="86"/>
        <end position="105"/>
    </location>
</feature>
<feature type="transmembrane region" description="Helical" evidence="1">
    <location>
        <begin position="419"/>
        <end position="439"/>
    </location>
</feature>
<dbReference type="PANTHER" id="PTHR30282:SF0">
    <property type="entry name" value="P-AMINOBENZOYL-GLUTAMATE TRANSPORT PROTEIN"/>
    <property type="match status" value="1"/>
</dbReference>
<dbReference type="InterPro" id="IPR004697">
    <property type="entry name" value="AbgT"/>
</dbReference>
<accession>A0ABP9BV14</accession>
<dbReference type="EMBL" id="BAABKP010000008">
    <property type="protein sequence ID" value="GAA4800929.1"/>
    <property type="molecule type" value="Genomic_DNA"/>
</dbReference>
<proteinExistence type="predicted"/>
<feature type="transmembrane region" description="Helical" evidence="1">
    <location>
        <begin position="477"/>
        <end position="495"/>
    </location>
</feature>
<name>A0ABP9BV14_9MICC</name>
<keyword evidence="1" id="KW-0472">Membrane</keyword>
<feature type="transmembrane region" description="Helical" evidence="1">
    <location>
        <begin position="339"/>
        <end position="359"/>
    </location>
</feature>
<feature type="transmembrane region" description="Helical" evidence="1">
    <location>
        <begin position="126"/>
        <end position="149"/>
    </location>
</feature>
<comment type="caution">
    <text evidence="2">The sequence shown here is derived from an EMBL/GenBank/DDBJ whole genome shotgun (WGS) entry which is preliminary data.</text>
</comment>
<gene>
    <name evidence="2" type="ORF">GCM10023352_21360</name>
</gene>
<feature type="transmembrane region" description="Helical" evidence="1">
    <location>
        <begin position="507"/>
        <end position="530"/>
    </location>
</feature>
<feature type="transmembrane region" description="Helical" evidence="1">
    <location>
        <begin position="31"/>
        <end position="50"/>
    </location>
</feature>
<dbReference type="PANTHER" id="PTHR30282">
    <property type="entry name" value="P-AMINOBENZOYL GLUTAMATE TRANSPORTER"/>
    <property type="match status" value="1"/>
</dbReference>
<evidence type="ECO:0000256" key="1">
    <source>
        <dbReference type="SAM" id="Phobius"/>
    </source>
</evidence>
<evidence type="ECO:0000313" key="2">
    <source>
        <dbReference type="EMBL" id="GAA4800929.1"/>
    </source>
</evidence>
<dbReference type="Pfam" id="PF03806">
    <property type="entry name" value="ABG_transport"/>
    <property type="match status" value="2"/>
</dbReference>
<dbReference type="RefSeq" id="WP_345447452.1">
    <property type="nucleotide sequence ID" value="NZ_BAABKP010000008.1"/>
</dbReference>
<dbReference type="Proteomes" id="UP001500187">
    <property type="component" value="Unassembled WGS sequence"/>
</dbReference>
<feature type="transmembrane region" description="Helical" evidence="1">
    <location>
        <begin position="219"/>
        <end position="237"/>
    </location>
</feature>
<sequence>MTTPATAPKKSVTDRLLTGIERVGNKLPEPFTLFTLLFLVTAILSSIMAWQNIVIEVPGAEEPVAIKGLFSAEGLTWFTTTIGANYIGFPPLLTVITILLAIGIAEKSGFLAASIRYTIGGAPRWILPYAVGFIGVVGSIMADTAFLVVPPLAALAFKAAGRHPLAGLMGGFAAAGAGYSTNVIPTSLDALFAGITNAVLPTVPALVDSVAEVSPISNYYYNVVSAIVLSLVAGFVIDKFLEPRIVKDRVSWEEIQDGETEDLNPTTRAQRVIVNEQVPPTTPNMVVEARLSKVEKKALGWAGISIFLTAVVVLVAVLIPESPWRNEDGDFLPKSPLLASIVFIIFLFFSISGYVYGRVSGSIRGYKDVPTLMGEALKDMTGFLVLAFVLGQFVALFNWSGLGSWIAVTGAEGLENIGMTGFPVIIFFIILCSFLNLFITSGSGMWTIMAAVFVPMFGLLGFEPAFIQGAFRVGDSATQIVTPMNPYLFLVLAMVKKYEPQAGLGTMIARLLPFVFTFWLAWLAVLFVFYTFDLSMGPGAGIFIN</sequence>
<keyword evidence="1" id="KW-0812">Transmembrane</keyword>
<protein>
    <submittedName>
        <fullName evidence="2">AbgT family transporter</fullName>
    </submittedName>
</protein>
<keyword evidence="3" id="KW-1185">Reference proteome</keyword>
<evidence type="ECO:0000313" key="3">
    <source>
        <dbReference type="Proteomes" id="UP001500187"/>
    </source>
</evidence>
<keyword evidence="1" id="KW-1133">Transmembrane helix</keyword>
<feature type="transmembrane region" description="Helical" evidence="1">
    <location>
        <begin position="298"/>
        <end position="319"/>
    </location>
</feature>
<reference evidence="3" key="1">
    <citation type="journal article" date="2019" name="Int. J. Syst. Evol. Microbiol.">
        <title>The Global Catalogue of Microorganisms (GCM) 10K type strain sequencing project: providing services to taxonomists for standard genome sequencing and annotation.</title>
        <authorList>
            <consortium name="The Broad Institute Genomics Platform"/>
            <consortium name="The Broad Institute Genome Sequencing Center for Infectious Disease"/>
            <person name="Wu L."/>
            <person name="Ma J."/>
        </authorList>
    </citation>
    <scope>NUCLEOTIDE SEQUENCE [LARGE SCALE GENOMIC DNA]</scope>
    <source>
        <strain evidence="3">JCM 18541</strain>
    </source>
</reference>
<organism evidence="2 3">
    <name type="scientific">Rothia endophytica</name>
    <dbReference type="NCBI Taxonomy" id="1324766"/>
    <lineage>
        <taxon>Bacteria</taxon>
        <taxon>Bacillati</taxon>
        <taxon>Actinomycetota</taxon>
        <taxon>Actinomycetes</taxon>
        <taxon>Micrococcales</taxon>
        <taxon>Micrococcaceae</taxon>
        <taxon>Rothia</taxon>
    </lineage>
</organism>
<feature type="transmembrane region" description="Helical" evidence="1">
    <location>
        <begin position="380"/>
        <end position="399"/>
    </location>
</feature>
<feature type="transmembrane region" description="Helical" evidence="1">
    <location>
        <begin position="446"/>
        <end position="471"/>
    </location>
</feature>